<dbReference type="EMBL" id="JBBNAG010000005">
    <property type="protein sequence ID" value="KAK9132459.1"/>
    <property type="molecule type" value="Genomic_DNA"/>
</dbReference>
<proteinExistence type="predicted"/>
<reference evidence="1 2" key="1">
    <citation type="submission" date="2024-01" db="EMBL/GenBank/DDBJ databases">
        <title>Genome assemblies of Stephania.</title>
        <authorList>
            <person name="Yang L."/>
        </authorList>
    </citation>
    <scope>NUCLEOTIDE SEQUENCE [LARGE SCALE GENOMIC DNA]</scope>
    <source>
        <strain evidence="1">JXDWG</strain>
        <tissue evidence="1">Leaf</tissue>
    </source>
</reference>
<keyword evidence="2" id="KW-1185">Reference proteome</keyword>
<comment type="caution">
    <text evidence="1">The sequence shown here is derived from an EMBL/GenBank/DDBJ whole genome shotgun (WGS) entry which is preliminary data.</text>
</comment>
<gene>
    <name evidence="1" type="ORF">Scep_011987</name>
</gene>
<organism evidence="1 2">
    <name type="scientific">Stephania cephalantha</name>
    <dbReference type="NCBI Taxonomy" id="152367"/>
    <lineage>
        <taxon>Eukaryota</taxon>
        <taxon>Viridiplantae</taxon>
        <taxon>Streptophyta</taxon>
        <taxon>Embryophyta</taxon>
        <taxon>Tracheophyta</taxon>
        <taxon>Spermatophyta</taxon>
        <taxon>Magnoliopsida</taxon>
        <taxon>Ranunculales</taxon>
        <taxon>Menispermaceae</taxon>
        <taxon>Menispermoideae</taxon>
        <taxon>Cissampelideae</taxon>
        <taxon>Stephania</taxon>
    </lineage>
</organism>
<evidence type="ECO:0000313" key="2">
    <source>
        <dbReference type="Proteomes" id="UP001419268"/>
    </source>
</evidence>
<accession>A0AAP0P719</accession>
<dbReference type="Proteomes" id="UP001419268">
    <property type="component" value="Unassembled WGS sequence"/>
</dbReference>
<dbReference type="AlphaFoldDB" id="A0AAP0P719"/>
<sequence length="162" mass="18683">MSLFEILTIFAIEGDQGRTVSDQFGKDEELEEIVVKAKANAVKAKANNNNSFDRRKPFKGKHVDIHRDILHSKFKMLTIPPLNLIHNSRCNIRNQLAKLRLLNPINTDLLRYEDVLEEVEVPFWPMLTGLRTRLALIDWSRGEGGGLPSWALPTLRLALWRW</sequence>
<protein>
    <submittedName>
        <fullName evidence="1">Uncharacterized protein</fullName>
    </submittedName>
</protein>
<evidence type="ECO:0000313" key="1">
    <source>
        <dbReference type="EMBL" id="KAK9132459.1"/>
    </source>
</evidence>
<name>A0AAP0P719_9MAGN</name>